<comment type="similarity">
    <text evidence="1">Belongs to the spermidine/spermine synthase family.</text>
</comment>
<feature type="transmembrane region" description="Helical" evidence="6">
    <location>
        <begin position="67"/>
        <end position="85"/>
    </location>
</feature>
<evidence type="ECO:0000313" key="9">
    <source>
        <dbReference type="Proteomes" id="UP000319836"/>
    </source>
</evidence>
<evidence type="ECO:0000259" key="7">
    <source>
        <dbReference type="PROSITE" id="PS51006"/>
    </source>
</evidence>
<keyword evidence="6" id="KW-0472">Membrane</keyword>
<reference evidence="8 9" key="1">
    <citation type="journal article" date="2019" name="Nat. Microbiol.">
        <title>Mediterranean grassland soil C-N compound turnover is dependent on rainfall and depth, and is mediated by genomically divergent microorganisms.</title>
        <authorList>
            <person name="Diamond S."/>
            <person name="Andeer P.F."/>
            <person name="Li Z."/>
            <person name="Crits-Christoph A."/>
            <person name="Burstein D."/>
            <person name="Anantharaman K."/>
            <person name="Lane K.R."/>
            <person name="Thomas B.C."/>
            <person name="Pan C."/>
            <person name="Northen T.R."/>
            <person name="Banfield J.F."/>
        </authorList>
    </citation>
    <scope>NUCLEOTIDE SEQUENCE [LARGE SCALE GENOMIC DNA]</scope>
    <source>
        <strain evidence="8">WS_10</strain>
    </source>
</reference>
<dbReference type="Gene3D" id="3.40.50.150">
    <property type="entry name" value="Vaccinia Virus protein VP39"/>
    <property type="match status" value="1"/>
</dbReference>
<dbReference type="EMBL" id="VBPA01000338">
    <property type="protein sequence ID" value="TMQ69115.1"/>
    <property type="molecule type" value="Genomic_DNA"/>
</dbReference>
<dbReference type="Pfam" id="PF01564">
    <property type="entry name" value="Spermine_synth"/>
    <property type="match status" value="1"/>
</dbReference>
<dbReference type="InterPro" id="IPR030374">
    <property type="entry name" value="PABS"/>
</dbReference>
<feature type="compositionally biased region" description="Low complexity" evidence="5">
    <location>
        <begin position="46"/>
        <end position="57"/>
    </location>
</feature>
<feature type="transmembrane region" description="Helical" evidence="6">
    <location>
        <begin position="215"/>
        <end position="239"/>
    </location>
</feature>
<feature type="transmembrane region" description="Helical" evidence="6">
    <location>
        <begin position="388"/>
        <end position="414"/>
    </location>
</feature>
<keyword evidence="2 4" id="KW-0808">Transferase</keyword>
<dbReference type="InterPro" id="IPR029063">
    <property type="entry name" value="SAM-dependent_MTases_sf"/>
</dbReference>
<feature type="domain" description="PABS" evidence="7">
    <location>
        <begin position="502"/>
        <end position="735"/>
    </location>
</feature>
<gene>
    <name evidence="8" type="ORF">E6K80_12745</name>
</gene>
<accession>A0A538TZN6</accession>
<feature type="transmembrane region" description="Helical" evidence="6">
    <location>
        <begin position="319"/>
        <end position="341"/>
    </location>
</feature>
<dbReference type="Proteomes" id="UP000319836">
    <property type="component" value="Unassembled WGS sequence"/>
</dbReference>
<feature type="transmembrane region" description="Helical" evidence="6">
    <location>
        <begin position="135"/>
        <end position="157"/>
    </location>
</feature>
<evidence type="ECO:0000313" key="8">
    <source>
        <dbReference type="EMBL" id="TMQ69115.1"/>
    </source>
</evidence>
<feature type="transmembrane region" description="Helical" evidence="6">
    <location>
        <begin position="460"/>
        <end position="478"/>
    </location>
</feature>
<dbReference type="PROSITE" id="PS51006">
    <property type="entry name" value="PABS_2"/>
    <property type="match status" value="1"/>
</dbReference>
<dbReference type="NCBIfam" id="NF037959">
    <property type="entry name" value="MFS_SpdSyn"/>
    <property type="match status" value="1"/>
</dbReference>
<dbReference type="InterPro" id="IPR036259">
    <property type="entry name" value="MFS_trans_sf"/>
</dbReference>
<feature type="transmembrane region" description="Helical" evidence="6">
    <location>
        <begin position="177"/>
        <end position="203"/>
    </location>
</feature>
<proteinExistence type="inferred from homology"/>
<organism evidence="8 9">
    <name type="scientific">Eiseniibacteriota bacterium</name>
    <dbReference type="NCBI Taxonomy" id="2212470"/>
    <lineage>
        <taxon>Bacteria</taxon>
        <taxon>Candidatus Eiseniibacteriota</taxon>
    </lineage>
</organism>
<name>A0A538TZN6_UNCEI</name>
<dbReference type="SUPFAM" id="SSF53335">
    <property type="entry name" value="S-adenosyl-L-methionine-dependent methyltransferases"/>
    <property type="match status" value="1"/>
</dbReference>
<feature type="active site" description="Proton acceptor" evidence="4">
    <location>
        <position position="652"/>
    </location>
</feature>
<dbReference type="AlphaFoldDB" id="A0A538TZN6"/>
<keyword evidence="6" id="KW-1133">Transmembrane helix</keyword>
<protein>
    <recommendedName>
        <fullName evidence="7">PABS domain-containing protein</fullName>
    </recommendedName>
</protein>
<dbReference type="CDD" id="cd02440">
    <property type="entry name" value="AdoMet_MTases"/>
    <property type="match status" value="1"/>
</dbReference>
<evidence type="ECO:0000256" key="1">
    <source>
        <dbReference type="ARBA" id="ARBA00007867"/>
    </source>
</evidence>
<keyword evidence="6" id="KW-0812">Transmembrane</keyword>
<evidence type="ECO:0000256" key="5">
    <source>
        <dbReference type="SAM" id="MobiDB-lite"/>
    </source>
</evidence>
<feature type="transmembrane region" description="Helical" evidence="6">
    <location>
        <begin position="353"/>
        <end position="376"/>
    </location>
</feature>
<evidence type="ECO:0000256" key="2">
    <source>
        <dbReference type="ARBA" id="ARBA00022679"/>
    </source>
</evidence>
<dbReference type="SUPFAM" id="SSF103473">
    <property type="entry name" value="MFS general substrate transporter"/>
    <property type="match status" value="1"/>
</dbReference>
<feature type="transmembrane region" description="Helical" evidence="6">
    <location>
        <begin position="435"/>
        <end position="454"/>
    </location>
</feature>
<feature type="region of interest" description="Disordered" evidence="5">
    <location>
        <begin position="26"/>
        <end position="57"/>
    </location>
</feature>
<feature type="transmembrane region" description="Helical" evidence="6">
    <location>
        <begin position="105"/>
        <end position="123"/>
    </location>
</feature>
<dbReference type="GO" id="GO:0006596">
    <property type="term" value="P:polyamine biosynthetic process"/>
    <property type="evidence" value="ECO:0007669"/>
    <property type="project" value="UniProtKB-UniRule"/>
</dbReference>
<keyword evidence="3 4" id="KW-0620">Polyamine biosynthesis</keyword>
<evidence type="ECO:0000256" key="3">
    <source>
        <dbReference type="ARBA" id="ARBA00023115"/>
    </source>
</evidence>
<evidence type="ECO:0000256" key="4">
    <source>
        <dbReference type="PROSITE-ProRule" id="PRU00354"/>
    </source>
</evidence>
<sequence length="890" mass="95657">MVPAPRLCVSRRPACRGLSAILRRPAADAGSSRRRREPLPIVHENPSALSEPLSTPAPASAPPFRDLVSAAFFLSGAISLVYQVLWMRELSLLFGNTAQAGATTLTAFFLGLAVGGWAAGALAPRLARPLRAYGWVEIGVAATALIYFGLMNLYAVLVPSLFRRFGGEPGLFLVVKFGLGILVLLPPSCLIGATLPLIGEHVVRGRDTLARGGTWLYAINTLGAALGAYAAGFILPLALGFHRTYALAIAGNVVLGIVLIAASPRSEPRVARLDAPAGDPDETMSWNRVRALAFQSGMVTLALEVLWTRMFSQVLHNSVYTFAIILIAFLVSLALGSLLAHRLLRLGRPAAQTLTMLLGVGAILVAISPWLFYALTGGLRYVADRSGWIAYQLVVFSLAGAVLAPPALALGTVFPTLMKLGESPARSGGHTLGQLVAINTFGGIVGSLLAGFGLLSWVGLWAGLRVVALLILLGLPLVGGRASFARTRSIWAIAGLLAVTLTGLARPPAVRIDRSQGERLVDVRESPAGTVAVVQNPSGLVIKVNNHYTLGGSGAFRDERRQGMLPLLLHPHPRDVYYLGLGTGITAGAALVPGVERVTVCELVPDVIEMSRRHFGPFVGNLFRDPRVRVVAEDGRTFLRASDERYDVIVSDLFVPWEARAGSLYSLEHFRSARAHLAPGGVFAQWLPLYQLSRREFDIIARTMLEVFPDVTVWRGDLTVTTPTVALIGRLDGAPLDPAMVERRIHAVPDPYLLVGYGPRAAPLMWSYIGDLGAARALVEHAPLNTDDRPLIEYLAPVTHRRVEGRTASFLVRDQLTGLCADFLRASPPEQDPYLSRLSALERGLPRAGFYTLASSVARRMGRDAAADSADAHLQRVLLDLFRQPRVSGE</sequence>
<feature type="transmembrane region" description="Helical" evidence="6">
    <location>
        <begin position="245"/>
        <end position="262"/>
    </location>
</feature>
<dbReference type="PANTHER" id="PTHR43317:SF1">
    <property type="entry name" value="THERMOSPERMINE SYNTHASE ACAULIS5"/>
    <property type="match status" value="1"/>
</dbReference>
<dbReference type="GO" id="GO:0016740">
    <property type="term" value="F:transferase activity"/>
    <property type="evidence" value="ECO:0007669"/>
    <property type="project" value="UniProtKB-UniRule"/>
</dbReference>
<dbReference type="PANTHER" id="PTHR43317">
    <property type="entry name" value="THERMOSPERMINE SYNTHASE ACAULIS5"/>
    <property type="match status" value="1"/>
</dbReference>
<comment type="caution">
    <text evidence="8">The sequence shown here is derived from an EMBL/GenBank/DDBJ whole genome shotgun (WGS) entry which is preliminary data.</text>
</comment>
<evidence type="ECO:0000256" key="6">
    <source>
        <dbReference type="SAM" id="Phobius"/>
    </source>
</evidence>